<evidence type="ECO:0000313" key="5">
    <source>
        <dbReference type="Proteomes" id="UP000030762"/>
    </source>
</evidence>
<sequence>MPNKITSNLLVFALISAIAFLEACRETLVAWLADALDEQDAPTYDAYDDSDDSKATSWWSFPKPHDSVDDEEVHTECSSEGSAGHDDWDAQATPSSAEAPFQLKHKTMDLLIDDYLCPCGECPWYNLIEAHVAAYSMPLQLKRPVCRVLQAYSTYNEAVGYCSGMVPWALHCVETCDGNEDSAFAAFINLCML</sequence>
<proteinExistence type="predicted"/>
<keyword evidence="5" id="KW-1185">Reference proteome</keyword>
<reference evidence="4 5" key="1">
    <citation type="submission" date="2012-04" db="EMBL/GenBank/DDBJ databases">
        <title>The Genome Sequence of Saprolegnia declina VS20.</title>
        <authorList>
            <consortium name="The Broad Institute Genome Sequencing Platform"/>
            <person name="Russ C."/>
            <person name="Nusbaum C."/>
            <person name="Tyler B."/>
            <person name="van West P."/>
            <person name="Dieguez-Uribeondo J."/>
            <person name="de Bruijn I."/>
            <person name="Tripathy S."/>
            <person name="Jiang R."/>
            <person name="Young S.K."/>
            <person name="Zeng Q."/>
            <person name="Gargeya S."/>
            <person name="Fitzgerald M."/>
            <person name="Haas B."/>
            <person name="Abouelleil A."/>
            <person name="Alvarado L."/>
            <person name="Arachchi H.M."/>
            <person name="Berlin A."/>
            <person name="Chapman S.B."/>
            <person name="Goldberg J."/>
            <person name="Griggs A."/>
            <person name="Gujja S."/>
            <person name="Hansen M."/>
            <person name="Howarth C."/>
            <person name="Imamovic A."/>
            <person name="Larimer J."/>
            <person name="McCowen C."/>
            <person name="Montmayeur A."/>
            <person name="Murphy C."/>
            <person name="Neiman D."/>
            <person name="Pearson M."/>
            <person name="Priest M."/>
            <person name="Roberts A."/>
            <person name="Saif S."/>
            <person name="Shea T."/>
            <person name="Sisk P."/>
            <person name="Sykes S."/>
            <person name="Wortman J."/>
            <person name="Nusbaum C."/>
            <person name="Birren B."/>
        </authorList>
    </citation>
    <scope>NUCLEOTIDE SEQUENCE [LARGE SCALE GENOMIC DNA]</scope>
    <source>
        <strain evidence="4 5">VS20</strain>
    </source>
</reference>
<dbReference type="InterPro" id="IPR000195">
    <property type="entry name" value="Rab-GAP-TBC_dom"/>
</dbReference>
<evidence type="ECO:0000259" key="3">
    <source>
        <dbReference type="Pfam" id="PF00566"/>
    </source>
</evidence>
<dbReference type="InParanoid" id="T0RB95"/>
<keyword evidence="2" id="KW-0732">Signal</keyword>
<gene>
    <name evidence="4" type="ORF">SDRG_12895</name>
</gene>
<dbReference type="VEuPathDB" id="FungiDB:SDRG_12895"/>
<feature type="region of interest" description="Disordered" evidence="1">
    <location>
        <begin position="63"/>
        <end position="94"/>
    </location>
</feature>
<dbReference type="Pfam" id="PF00566">
    <property type="entry name" value="RabGAP-TBC"/>
    <property type="match status" value="1"/>
</dbReference>
<evidence type="ECO:0000256" key="1">
    <source>
        <dbReference type="SAM" id="MobiDB-lite"/>
    </source>
</evidence>
<feature type="domain" description="Rab-GAP TBC" evidence="3">
    <location>
        <begin position="145"/>
        <end position="191"/>
    </location>
</feature>
<dbReference type="RefSeq" id="XP_008617200.1">
    <property type="nucleotide sequence ID" value="XM_008618978.1"/>
</dbReference>
<dbReference type="eggNOG" id="ENOG502SBC4">
    <property type="taxonomic scope" value="Eukaryota"/>
</dbReference>
<dbReference type="OMA" id="VHTECSS"/>
<dbReference type="Gene3D" id="1.10.8.270">
    <property type="entry name" value="putative rabgap domain of human tbc1 domain family member 14 like domains"/>
    <property type="match status" value="1"/>
</dbReference>
<dbReference type="AlphaFoldDB" id="T0RB95"/>
<accession>T0RB95</accession>
<dbReference type="Proteomes" id="UP000030762">
    <property type="component" value="Unassembled WGS sequence"/>
</dbReference>
<name>T0RB95_SAPDV</name>
<feature type="signal peptide" evidence="2">
    <location>
        <begin position="1"/>
        <end position="23"/>
    </location>
</feature>
<dbReference type="EMBL" id="JH767184">
    <property type="protein sequence ID" value="EQC29433.1"/>
    <property type="molecule type" value="Genomic_DNA"/>
</dbReference>
<feature type="chain" id="PRO_5004583846" description="Rab-GAP TBC domain-containing protein" evidence="2">
    <location>
        <begin position="24"/>
        <end position="193"/>
    </location>
</feature>
<organism evidence="4 5">
    <name type="scientific">Saprolegnia diclina (strain VS20)</name>
    <dbReference type="NCBI Taxonomy" id="1156394"/>
    <lineage>
        <taxon>Eukaryota</taxon>
        <taxon>Sar</taxon>
        <taxon>Stramenopiles</taxon>
        <taxon>Oomycota</taxon>
        <taxon>Saprolegniomycetes</taxon>
        <taxon>Saprolegniales</taxon>
        <taxon>Saprolegniaceae</taxon>
        <taxon>Saprolegnia</taxon>
    </lineage>
</organism>
<dbReference type="GeneID" id="19953622"/>
<dbReference type="SUPFAM" id="SSF47923">
    <property type="entry name" value="Ypt/Rab-GAP domain of gyp1p"/>
    <property type="match status" value="1"/>
</dbReference>
<evidence type="ECO:0000313" key="4">
    <source>
        <dbReference type="EMBL" id="EQC29433.1"/>
    </source>
</evidence>
<dbReference type="InterPro" id="IPR035969">
    <property type="entry name" value="Rab-GAP_TBC_sf"/>
</dbReference>
<evidence type="ECO:0000256" key="2">
    <source>
        <dbReference type="SAM" id="SignalP"/>
    </source>
</evidence>
<protein>
    <recommendedName>
        <fullName evidence="3">Rab-GAP TBC domain-containing protein</fullName>
    </recommendedName>
</protein>
<dbReference type="OrthoDB" id="69003at2759"/>